<evidence type="ECO:0000313" key="3">
    <source>
        <dbReference type="Proteomes" id="UP001589692"/>
    </source>
</evidence>
<name>A0ABV6AMN6_9HYPH</name>
<keyword evidence="1" id="KW-0732">Signal</keyword>
<feature type="signal peptide" evidence="1">
    <location>
        <begin position="1"/>
        <end position="22"/>
    </location>
</feature>
<evidence type="ECO:0000256" key="1">
    <source>
        <dbReference type="SAM" id="SignalP"/>
    </source>
</evidence>
<feature type="chain" id="PRO_5046476480" evidence="1">
    <location>
        <begin position="23"/>
        <end position="261"/>
    </location>
</feature>
<dbReference type="SUPFAM" id="SSF101082">
    <property type="entry name" value="Typo IV secretion system protein TraC"/>
    <property type="match status" value="1"/>
</dbReference>
<accession>A0ABV6AMN6</accession>
<keyword evidence="3" id="KW-1185">Reference proteome</keyword>
<dbReference type="Gene3D" id="1.20.58.430">
    <property type="entry name" value="Type IV secretion system, VirB5-domain"/>
    <property type="match status" value="1"/>
</dbReference>
<reference evidence="2 3" key="1">
    <citation type="submission" date="2024-09" db="EMBL/GenBank/DDBJ databases">
        <authorList>
            <person name="Sun Q."/>
            <person name="Mori K."/>
        </authorList>
    </citation>
    <scope>NUCLEOTIDE SEQUENCE [LARGE SCALE GENOMIC DNA]</scope>
    <source>
        <strain evidence="2 3">TBRC 4938</strain>
    </source>
</reference>
<dbReference type="Pfam" id="PF07996">
    <property type="entry name" value="T4SS"/>
    <property type="match status" value="1"/>
</dbReference>
<gene>
    <name evidence="2" type="ORF">ACFFP0_23810</name>
</gene>
<protein>
    <submittedName>
        <fullName evidence="2">Type IV secretion system protein</fullName>
    </submittedName>
</protein>
<comment type="caution">
    <text evidence="2">The sequence shown here is derived from an EMBL/GenBank/DDBJ whole genome shotgun (WGS) entry which is preliminary data.</text>
</comment>
<organism evidence="2 3">
    <name type="scientific">Rhizobium puerariae</name>
    <dbReference type="NCBI Taxonomy" id="1585791"/>
    <lineage>
        <taxon>Bacteria</taxon>
        <taxon>Pseudomonadati</taxon>
        <taxon>Pseudomonadota</taxon>
        <taxon>Alphaproteobacteria</taxon>
        <taxon>Hyphomicrobiales</taxon>
        <taxon>Rhizobiaceae</taxon>
        <taxon>Rhizobium/Agrobacterium group</taxon>
        <taxon>Rhizobium</taxon>
    </lineage>
</organism>
<dbReference type="InterPro" id="IPR023220">
    <property type="entry name" value="T4SS_VirB5-domain"/>
</dbReference>
<dbReference type="RefSeq" id="WP_377264706.1">
    <property type="nucleotide sequence ID" value="NZ_JBHMAA010000029.1"/>
</dbReference>
<dbReference type="Proteomes" id="UP001589692">
    <property type="component" value="Unassembled WGS sequence"/>
</dbReference>
<dbReference type="EMBL" id="JBHMAA010000029">
    <property type="protein sequence ID" value="MFB9951886.1"/>
    <property type="molecule type" value="Genomic_DNA"/>
</dbReference>
<proteinExistence type="predicted"/>
<dbReference type="InterPro" id="IPR014158">
    <property type="entry name" value="T4SS_VirB5"/>
</dbReference>
<sequence>MNRLIATTFLTCSLLLAGTAGAQQRINPVDEPTVGNAPTAPDDANVSYDPVAIQQMMKLVSLMRLVGGGISQMFNSIAEQAKALDLIREAQTGRKNFPLLNDAEHEQAREGGEGLSEMSDSALNGAIEGPPDVADAFDRFRTTFSLDQAFKLKDDELLGKKMLAQLAAKSAVAASSAEAAYKRANDSSARLGDYIAALEASPDLKTSVDINTRVMIEMTQQSNESLRTQSAITSIASAYFMMLASEASEPSWVDGLKNFNR</sequence>
<evidence type="ECO:0000313" key="2">
    <source>
        <dbReference type="EMBL" id="MFB9951886.1"/>
    </source>
</evidence>